<evidence type="ECO:0000259" key="1">
    <source>
        <dbReference type="Pfam" id="PF01979"/>
    </source>
</evidence>
<dbReference type="Gene3D" id="3.20.20.140">
    <property type="entry name" value="Metal-dependent hydrolases"/>
    <property type="match status" value="1"/>
</dbReference>
<dbReference type="OrthoDB" id="3451205at2"/>
<evidence type="ECO:0000313" key="2">
    <source>
        <dbReference type="EMBL" id="OWV01390.1"/>
    </source>
</evidence>
<gene>
    <name evidence="2" type="ORF">B5D80_26755</name>
</gene>
<dbReference type="Proteomes" id="UP000197174">
    <property type="component" value="Unassembled WGS sequence"/>
</dbReference>
<dbReference type="AlphaFoldDB" id="A0A246RFD4"/>
<sequence length="359" mass="37939">MALHVRGVLLPDDEVRDVWLDGDRVTFDPVPDAETVADSGFVLPGLVDAHCHLGIARGGTPVTSLDQARTLARTDRDTGVLALRDAGSPYPYPELDDEPDLPRLARAGRHVAPPKRYLRDIGLEVGAAEVTAAVTAQAAAGNGWVKLVGDWIDRGVGDLAPAWDADTMAAAVAAAHAAGVRAAVHTFSESAVEIMVKAGVDSVEHGTGLSPDLIDLMARQGTALVPTMINIRTFGGIAAAARPKFPGYADHMLALRDHFPEVVRAAHEAGVPIYVGTDAGGGIDHGLAAEEMLLLHEQAGMPAVDVLAAASWRARQWLGFPGLVEGGLADLVVYPEDPRRDLRVVRAPSRIVLRGRVVR</sequence>
<keyword evidence="2" id="KW-0378">Hydrolase</keyword>
<evidence type="ECO:0000313" key="3">
    <source>
        <dbReference type="Proteomes" id="UP000197174"/>
    </source>
</evidence>
<reference evidence="2 3" key="1">
    <citation type="submission" date="2017-03" db="EMBL/GenBank/DDBJ databases">
        <title>Whole genome sequence of Micromonospora wenchangensis, isolated from mangrove soil.</title>
        <authorList>
            <person name="Yang H."/>
        </authorList>
    </citation>
    <scope>NUCLEOTIDE SEQUENCE [LARGE SCALE GENOMIC DNA]</scope>
    <source>
        <strain evidence="2 3">CCTCC AA 2012002</strain>
    </source>
</reference>
<dbReference type="SUPFAM" id="SSF51338">
    <property type="entry name" value="Composite domain of metallo-dependent hydrolases"/>
    <property type="match status" value="1"/>
</dbReference>
<keyword evidence="3" id="KW-1185">Reference proteome</keyword>
<dbReference type="Gene3D" id="2.30.40.10">
    <property type="entry name" value="Urease, subunit C, domain 1"/>
    <property type="match status" value="1"/>
</dbReference>
<dbReference type="InterPro" id="IPR011059">
    <property type="entry name" value="Metal-dep_hydrolase_composite"/>
</dbReference>
<protein>
    <submittedName>
        <fullName evidence="2">Amidohydrolase</fullName>
    </submittedName>
</protein>
<feature type="domain" description="Amidohydrolase-related" evidence="1">
    <location>
        <begin position="163"/>
        <end position="334"/>
    </location>
</feature>
<proteinExistence type="predicted"/>
<dbReference type="Pfam" id="PF01979">
    <property type="entry name" value="Amidohydro_1"/>
    <property type="match status" value="1"/>
</dbReference>
<dbReference type="PANTHER" id="PTHR43135">
    <property type="entry name" value="ALPHA-D-RIBOSE 1-METHYLPHOSPHONATE 5-TRIPHOSPHATE DIPHOSPHATASE"/>
    <property type="match status" value="1"/>
</dbReference>
<name>A0A246RFD4_9ACTN</name>
<dbReference type="InterPro" id="IPR051781">
    <property type="entry name" value="Metallo-dep_Hydrolase"/>
</dbReference>
<dbReference type="InterPro" id="IPR006680">
    <property type="entry name" value="Amidohydro-rel"/>
</dbReference>
<comment type="caution">
    <text evidence="2">The sequence shown here is derived from an EMBL/GenBank/DDBJ whole genome shotgun (WGS) entry which is preliminary data.</text>
</comment>
<dbReference type="RefSeq" id="WP_088646710.1">
    <property type="nucleotide sequence ID" value="NZ_MZMV01000062.1"/>
</dbReference>
<dbReference type="GO" id="GO:0016810">
    <property type="term" value="F:hydrolase activity, acting on carbon-nitrogen (but not peptide) bonds"/>
    <property type="evidence" value="ECO:0007669"/>
    <property type="project" value="InterPro"/>
</dbReference>
<dbReference type="SUPFAM" id="SSF51556">
    <property type="entry name" value="Metallo-dependent hydrolases"/>
    <property type="match status" value="1"/>
</dbReference>
<accession>A0A246RFD4</accession>
<dbReference type="PANTHER" id="PTHR43135:SF4">
    <property type="entry name" value="AMIDOHYDROLASE-RELATED DOMAIN-CONTAINING PROTEIN"/>
    <property type="match status" value="1"/>
</dbReference>
<organism evidence="2 3">
    <name type="scientific">Micromonospora wenchangensis</name>
    <dbReference type="NCBI Taxonomy" id="1185415"/>
    <lineage>
        <taxon>Bacteria</taxon>
        <taxon>Bacillati</taxon>
        <taxon>Actinomycetota</taxon>
        <taxon>Actinomycetes</taxon>
        <taxon>Micromonosporales</taxon>
        <taxon>Micromonosporaceae</taxon>
        <taxon>Micromonospora</taxon>
    </lineage>
</organism>
<dbReference type="EMBL" id="MZMV01000062">
    <property type="protein sequence ID" value="OWV01390.1"/>
    <property type="molecule type" value="Genomic_DNA"/>
</dbReference>
<dbReference type="InterPro" id="IPR032466">
    <property type="entry name" value="Metal_Hydrolase"/>
</dbReference>